<comment type="catalytic activity">
    <reaction evidence="10">
        <text>2 D-alanine + ATP = D-alanyl-D-alanine + ADP + phosphate + H(+)</text>
        <dbReference type="Rhea" id="RHEA:11224"/>
        <dbReference type="ChEBI" id="CHEBI:15378"/>
        <dbReference type="ChEBI" id="CHEBI:30616"/>
        <dbReference type="ChEBI" id="CHEBI:43474"/>
        <dbReference type="ChEBI" id="CHEBI:57416"/>
        <dbReference type="ChEBI" id="CHEBI:57822"/>
        <dbReference type="ChEBI" id="CHEBI:456216"/>
        <dbReference type="EC" id="6.3.2.4"/>
    </reaction>
</comment>
<dbReference type="HAMAP" id="MF_00047">
    <property type="entry name" value="Dala_Dala_lig"/>
    <property type="match status" value="1"/>
</dbReference>
<name>A0ABY9Q2A3_9FIRM</name>
<keyword evidence="9 10" id="KW-0961">Cell wall biogenesis/degradation</keyword>
<evidence type="ECO:0000259" key="12">
    <source>
        <dbReference type="PROSITE" id="PS50975"/>
    </source>
</evidence>
<dbReference type="EMBL" id="CP101637">
    <property type="protein sequence ID" value="WMT81341.1"/>
    <property type="molecule type" value="Genomic_DNA"/>
</dbReference>
<dbReference type="InterPro" id="IPR016185">
    <property type="entry name" value="PreATP-grasp_dom_sf"/>
</dbReference>
<evidence type="ECO:0000256" key="8">
    <source>
        <dbReference type="ARBA" id="ARBA00022984"/>
    </source>
</evidence>
<dbReference type="Gene3D" id="3.40.50.20">
    <property type="match status" value="1"/>
</dbReference>
<dbReference type="NCBIfam" id="NF002378">
    <property type="entry name" value="PRK01372.1"/>
    <property type="match status" value="1"/>
</dbReference>
<dbReference type="NCBIfam" id="TIGR01205">
    <property type="entry name" value="D_ala_D_alaTIGR"/>
    <property type="match status" value="1"/>
</dbReference>
<dbReference type="PIRSF" id="PIRSF039102">
    <property type="entry name" value="Ddl/VanB"/>
    <property type="match status" value="1"/>
</dbReference>
<keyword evidence="8 10" id="KW-0573">Peptidoglycan synthesis</keyword>
<dbReference type="InterPro" id="IPR011761">
    <property type="entry name" value="ATP-grasp"/>
</dbReference>
<dbReference type="PANTHER" id="PTHR23132:SF23">
    <property type="entry name" value="D-ALANINE--D-ALANINE LIGASE B"/>
    <property type="match status" value="1"/>
</dbReference>
<gene>
    <name evidence="10 13" type="primary">ddl</name>
    <name evidence="13" type="ORF">TEMA_16810</name>
</gene>
<sequence length="302" mass="33691">MKKKVAVLMGGISTEREVSLNSGRSVLNSLDRDKYEVHEIILNNKMDVINKMPEGIEFAFLMLHGKYGEDGTIQAILESMDIPYSGCGPLTSAMCMDKNITKKMLRDSGVPTADWTIAKSIDDIDYDKIEEMGYPIFIKPNSGGSSVATFKVERKEDVEAAVKAGLEVDNVVMIEQYLPGDEYTSFVLDGEIYPTIKISTTKGFFDYEAKYSTGASAAKEEIVYLDDELQEQIDKASKTIWDIFYCRAYVRVDFILSNGKFYVLELNTLPGMTTTSLIPRSANAKGLSYSQLVDKILETSIK</sequence>
<comment type="similarity">
    <text evidence="2 10">Belongs to the D-alanine--D-alanine ligase family.</text>
</comment>
<dbReference type="EC" id="6.3.2.4" evidence="10"/>
<reference evidence="13 14" key="1">
    <citation type="submission" date="2022-07" db="EMBL/GenBank/DDBJ databases">
        <title>Genome sequence of Terrisporobacter mayombei DSM6539.</title>
        <authorList>
            <person name="Boeer T."/>
            <person name="Bengelsdorf F.R."/>
            <person name="Daniel R."/>
            <person name="Poehlein A."/>
        </authorList>
    </citation>
    <scope>NUCLEOTIDE SEQUENCE [LARGE SCALE GENOMIC DNA]</scope>
    <source>
        <strain evidence="13 14">DSM 6539</strain>
    </source>
</reference>
<evidence type="ECO:0000256" key="1">
    <source>
        <dbReference type="ARBA" id="ARBA00004496"/>
    </source>
</evidence>
<dbReference type="Gene3D" id="3.30.1490.20">
    <property type="entry name" value="ATP-grasp fold, A domain"/>
    <property type="match status" value="1"/>
</dbReference>
<evidence type="ECO:0000256" key="11">
    <source>
        <dbReference type="PROSITE-ProRule" id="PRU00409"/>
    </source>
</evidence>
<dbReference type="PANTHER" id="PTHR23132">
    <property type="entry name" value="D-ALANINE--D-ALANINE LIGASE"/>
    <property type="match status" value="1"/>
</dbReference>
<evidence type="ECO:0000256" key="2">
    <source>
        <dbReference type="ARBA" id="ARBA00010871"/>
    </source>
</evidence>
<evidence type="ECO:0000256" key="3">
    <source>
        <dbReference type="ARBA" id="ARBA00022490"/>
    </source>
</evidence>
<dbReference type="GO" id="GO:0008716">
    <property type="term" value="F:D-alanine-D-alanine ligase activity"/>
    <property type="evidence" value="ECO:0007669"/>
    <property type="project" value="UniProtKB-EC"/>
</dbReference>
<keyword evidence="3 10" id="KW-0963">Cytoplasm</keyword>
<dbReference type="PROSITE" id="PS00843">
    <property type="entry name" value="DALA_DALA_LIGASE_1"/>
    <property type="match status" value="1"/>
</dbReference>
<dbReference type="InterPro" id="IPR013815">
    <property type="entry name" value="ATP_grasp_subdomain_1"/>
</dbReference>
<proteinExistence type="inferred from homology"/>
<dbReference type="Gene3D" id="3.30.470.20">
    <property type="entry name" value="ATP-grasp fold, B domain"/>
    <property type="match status" value="1"/>
</dbReference>
<dbReference type="RefSeq" id="WP_228103503.1">
    <property type="nucleotide sequence ID" value="NZ_CP101637.1"/>
</dbReference>
<protein>
    <recommendedName>
        <fullName evidence="10">D-alanine--D-alanine ligase</fullName>
        <ecNumber evidence="10">6.3.2.4</ecNumber>
    </recommendedName>
    <alternativeName>
        <fullName evidence="10">D-Ala-D-Ala ligase</fullName>
    </alternativeName>
    <alternativeName>
        <fullName evidence="10">D-alanylalanine synthetase</fullName>
    </alternativeName>
</protein>
<keyword evidence="5 11" id="KW-0547">Nucleotide-binding</keyword>
<dbReference type="Pfam" id="PF07478">
    <property type="entry name" value="Dala_Dala_lig_C"/>
    <property type="match status" value="1"/>
</dbReference>
<dbReference type="InterPro" id="IPR000291">
    <property type="entry name" value="D-Ala_lig_Van_CS"/>
</dbReference>
<evidence type="ECO:0000256" key="7">
    <source>
        <dbReference type="ARBA" id="ARBA00022960"/>
    </source>
</evidence>
<evidence type="ECO:0000313" key="13">
    <source>
        <dbReference type="EMBL" id="WMT81341.1"/>
    </source>
</evidence>
<evidence type="ECO:0000313" key="14">
    <source>
        <dbReference type="Proteomes" id="UP001235030"/>
    </source>
</evidence>
<comment type="subcellular location">
    <subcellularLocation>
        <location evidence="1 10">Cytoplasm</location>
    </subcellularLocation>
</comment>
<dbReference type="InterPro" id="IPR011095">
    <property type="entry name" value="Dala_Dala_lig_C"/>
</dbReference>
<dbReference type="InterPro" id="IPR005905">
    <property type="entry name" value="D_ala_D_ala"/>
</dbReference>
<evidence type="ECO:0000256" key="10">
    <source>
        <dbReference type="HAMAP-Rule" id="MF_00047"/>
    </source>
</evidence>
<dbReference type="SUPFAM" id="SSF56059">
    <property type="entry name" value="Glutathione synthetase ATP-binding domain-like"/>
    <property type="match status" value="1"/>
</dbReference>
<comment type="function">
    <text evidence="10">Cell wall formation.</text>
</comment>
<dbReference type="PROSITE" id="PS50975">
    <property type="entry name" value="ATP_GRASP"/>
    <property type="match status" value="1"/>
</dbReference>
<organism evidence="13 14">
    <name type="scientific">Terrisporobacter mayombei</name>
    <dbReference type="NCBI Taxonomy" id="1541"/>
    <lineage>
        <taxon>Bacteria</taxon>
        <taxon>Bacillati</taxon>
        <taxon>Bacillota</taxon>
        <taxon>Clostridia</taxon>
        <taxon>Peptostreptococcales</taxon>
        <taxon>Peptostreptococcaceae</taxon>
        <taxon>Terrisporobacter</taxon>
    </lineage>
</organism>
<accession>A0ABY9Q2A3</accession>
<keyword evidence="14" id="KW-1185">Reference proteome</keyword>
<dbReference type="PROSITE" id="PS00844">
    <property type="entry name" value="DALA_DALA_LIGASE_2"/>
    <property type="match status" value="1"/>
</dbReference>
<evidence type="ECO:0000256" key="4">
    <source>
        <dbReference type="ARBA" id="ARBA00022598"/>
    </source>
</evidence>
<dbReference type="InterPro" id="IPR011127">
    <property type="entry name" value="Dala_Dala_lig_N"/>
</dbReference>
<dbReference type="SUPFAM" id="SSF52440">
    <property type="entry name" value="PreATP-grasp domain"/>
    <property type="match status" value="1"/>
</dbReference>
<keyword evidence="7 10" id="KW-0133">Cell shape</keyword>
<keyword evidence="6 11" id="KW-0067">ATP-binding</keyword>
<feature type="domain" description="ATP-grasp" evidence="12">
    <location>
        <begin position="102"/>
        <end position="298"/>
    </location>
</feature>
<evidence type="ECO:0000256" key="6">
    <source>
        <dbReference type="ARBA" id="ARBA00022840"/>
    </source>
</evidence>
<evidence type="ECO:0000256" key="9">
    <source>
        <dbReference type="ARBA" id="ARBA00023316"/>
    </source>
</evidence>
<evidence type="ECO:0000256" key="5">
    <source>
        <dbReference type="ARBA" id="ARBA00022741"/>
    </source>
</evidence>
<keyword evidence="4 10" id="KW-0436">Ligase</keyword>
<dbReference type="Pfam" id="PF01820">
    <property type="entry name" value="Dala_Dala_lig_N"/>
    <property type="match status" value="2"/>
</dbReference>
<dbReference type="Proteomes" id="UP001235030">
    <property type="component" value="Chromosome"/>
</dbReference>
<comment type="pathway">
    <text evidence="10">Cell wall biogenesis; peptidoglycan biosynthesis.</text>
</comment>